<evidence type="ECO:0000313" key="2">
    <source>
        <dbReference type="EMBL" id="KGO53619.1"/>
    </source>
</evidence>
<name>A0A0A2IU01_PENEN</name>
<dbReference type="EMBL" id="JQFZ01000250">
    <property type="protein sequence ID" value="KGO53619.1"/>
    <property type="molecule type" value="Genomic_DNA"/>
</dbReference>
<dbReference type="Gene3D" id="2.100.10.30">
    <property type="entry name" value="Jacalin-like lectin domain"/>
    <property type="match status" value="1"/>
</dbReference>
<dbReference type="AlphaFoldDB" id="A0A0A2IU01"/>
<dbReference type="PROSITE" id="PS51752">
    <property type="entry name" value="JACALIN_LECTIN"/>
    <property type="match status" value="1"/>
</dbReference>
<dbReference type="OrthoDB" id="4284408at2759"/>
<feature type="domain" description="Jacalin-type lectin" evidence="1">
    <location>
        <begin position="7"/>
        <end position="153"/>
    </location>
</feature>
<dbReference type="Pfam" id="PF01419">
    <property type="entry name" value="Jacalin"/>
    <property type="match status" value="1"/>
</dbReference>
<proteinExistence type="predicted"/>
<dbReference type="VEuPathDB" id="FungiDB:PEXP_067130"/>
<dbReference type="GeneID" id="27678918"/>
<gene>
    <name evidence="2" type="ORF">PEX2_062270</name>
</gene>
<accession>A0A0A2IU01</accession>
<keyword evidence="3" id="KW-1185">Reference proteome</keyword>
<dbReference type="SUPFAM" id="SSF51101">
    <property type="entry name" value="Mannose-binding lectins"/>
    <property type="match status" value="1"/>
</dbReference>
<evidence type="ECO:0000313" key="3">
    <source>
        <dbReference type="Proteomes" id="UP000030143"/>
    </source>
</evidence>
<evidence type="ECO:0000259" key="1">
    <source>
        <dbReference type="PROSITE" id="PS51752"/>
    </source>
</evidence>
<dbReference type="HOGENOM" id="CLU_1660321_0_0_1"/>
<dbReference type="RefSeq" id="XP_016596221.1">
    <property type="nucleotide sequence ID" value="XM_016743498.1"/>
</dbReference>
<keyword evidence="2" id="KW-0430">Lectin</keyword>
<sequence length="153" mass="16956">MPATRGRVMNGPYGGLGGGYYDEVHGDHAVKRVDAWGRSYNGYDVLNGFQFTWDDNHQGNLIGHKNDNIYQGFEFKDGEKINRMTVYAGDGEGYVNGFEFDTNKNRHYSIGGKEGKVNHVDHLGTGDLIGAEGRDSIHGSGDVVDNMDIYFKT</sequence>
<comment type="caution">
    <text evidence="2">The sequence shown here is derived from an EMBL/GenBank/DDBJ whole genome shotgun (WGS) entry which is preliminary data.</text>
</comment>
<dbReference type="GO" id="GO:0030246">
    <property type="term" value="F:carbohydrate binding"/>
    <property type="evidence" value="ECO:0007669"/>
    <property type="project" value="UniProtKB-KW"/>
</dbReference>
<dbReference type="InterPro" id="IPR001229">
    <property type="entry name" value="Jacalin-like_lectin_dom"/>
</dbReference>
<reference evidence="2 3" key="1">
    <citation type="journal article" date="2015" name="Mol. Plant Microbe Interact.">
        <title>Genome, transcriptome, and functional analyses of Penicillium expansum provide new insights into secondary metabolism and pathogenicity.</title>
        <authorList>
            <person name="Ballester A.R."/>
            <person name="Marcet-Houben M."/>
            <person name="Levin E."/>
            <person name="Sela N."/>
            <person name="Selma-Lazaro C."/>
            <person name="Carmona L."/>
            <person name="Wisniewski M."/>
            <person name="Droby S."/>
            <person name="Gonzalez-Candelas L."/>
            <person name="Gabaldon T."/>
        </authorList>
    </citation>
    <scope>NUCLEOTIDE SEQUENCE [LARGE SCALE GENOMIC DNA]</scope>
    <source>
        <strain evidence="2 3">MD-8</strain>
    </source>
</reference>
<dbReference type="PhylomeDB" id="A0A0A2IU01"/>
<organism evidence="2 3">
    <name type="scientific">Penicillium expansum</name>
    <name type="common">Blue mold rot fungus</name>
    <dbReference type="NCBI Taxonomy" id="27334"/>
    <lineage>
        <taxon>Eukaryota</taxon>
        <taxon>Fungi</taxon>
        <taxon>Dikarya</taxon>
        <taxon>Ascomycota</taxon>
        <taxon>Pezizomycotina</taxon>
        <taxon>Eurotiomycetes</taxon>
        <taxon>Eurotiomycetidae</taxon>
        <taxon>Eurotiales</taxon>
        <taxon>Aspergillaceae</taxon>
        <taxon>Penicillium</taxon>
    </lineage>
</organism>
<dbReference type="Proteomes" id="UP000030143">
    <property type="component" value="Unassembled WGS sequence"/>
</dbReference>
<dbReference type="InterPro" id="IPR036404">
    <property type="entry name" value="Jacalin-like_lectin_dom_sf"/>
</dbReference>
<protein>
    <submittedName>
        <fullName evidence="2">Mannose-binding lectin</fullName>
    </submittedName>
</protein>